<dbReference type="Proteomes" id="UP000054007">
    <property type="component" value="Unassembled WGS sequence"/>
</dbReference>
<organism evidence="3 4">
    <name type="scientific">Cylindrobasidium torrendii FP15055 ss-10</name>
    <dbReference type="NCBI Taxonomy" id="1314674"/>
    <lineage>
        <taxon>Eukaryota</taxon>
        <taxon>Fungi</taxon>
        <taxon>Dikarya</taxon>
        <taxon>Basidiomycota</taxon>
        <taxon>Agaricomycotina</taxon>
        <taxon>Agaricomycetes</taxon>
        <taxon>Agaricomycetidae</taxon>
        <taxon>Agaricales</taxon>
        <taxon>Marasmiineae</taxon>
        <taxon>Physalacriaceae</taxon>
        <taxon>Cylindrobasidium</taxon>
    </lineage>
</organism>
<gene>
    <name evidence="3" type="ORF">CYLTODRAFT_452696</name>
</gene>
<feature type="compositionally biased region" description="Low complexity" evidence="1">
    <location>
        <begin position="142"/>
        <end position="191"/>
    </location>
</feature>
<dbReference type="OrthoDB" id="2140240at2759"/>
<keyword evidence="2" id="KW-0732">Signal</keyword>
<evidence type="ECO:0000256" key="2">
    <source>
        <dbReference type="SAM" id="SignalP"/>
    </source>
</evidence>
<name>A0A0D7BGH0_9AGAR</name>
<dbReference type="AlphaFoldDB" id="A0A0D7BGH0"/>
<evidence type="ECO:0000256" key="1">
    <source>
        <dbReference type="SAM" id="MobiDB-lite"/>
    </source>
</evidence>
<proteinExistence type="predicted"/>
<feature type="region of interest" description="Disordered" evidence="1">
    <location>
        <begin position="142"/>
        <end position="201"/>
    </location>
</feature>
<feature type="signal peptide" evidence="2">
    <location>
        <begin position="1"/>
        <end position="18"/>
    </location>
</feature>
<evidence type="ECO:0000313" key="3">
    <source>
        <dbReference type="EMBL" id="KIY69290.1"/>
    </source>
</evidence>
<accession>A0A0D7BGH0</accession>
<dbReference type="EMBL" id="KN880486">
    <property type="protein sequence ID" value="KIY69290.1"/>
    <property type="molecule type" value="Genomic_DNA"/>
</dbReference>
<sequence length="315" mass="31510">MKFTSAFVALVSVALSVSAPVRRRVDDSLVPEFGVESGVNPDGTGNCDGIAGPDGKPVLIPCDCPPSRQSFIDSLNANVAAGKAVNNPDVAVEFPEDDSVESQLARFNAATVTLQNLNGPGVGCPQAATTFGAQIKAIQDGTSPAGGASGGSNTTATSKPASASSAASSVPPAASSASAATTSSSATPSRTDTTKDTSVEDDLVPEFGIEAGVNPDGTGNCEGVAGPDGKPVLIPCTCPPERQSFIQSLQANVANGFAVNNPDVAVSFPTDDSVASQLARFQAATVTLQNLEGPGVGCPQAATTFSQQIKAIQGQ</sequence>
<reference evidence="3 4" key="1">
    <citation type="journal article" date="2015" name="Fungal Genet. Biol.">
        <title>Evolution of novel wood decay mechanisms in Agaricales revealed by the genome sequences of Fistulina hepatica and Cylindrobasidium torrendii.</title>
        <authorList>
            <person name="Floudas D."/>
            <person name="Held B.W."/>
            <person name="Riley R."/>
            <person name="Nagy L.G."/>
            <person name="Koehler G."/>
            <person name="Ransdell A.S."/>
            <person name="Younus H."/>
            <person name="Chow J."/>
            <person name="Chiniquy J."/>
            <person name="Lipzen A."/>
            <person name="Tritt A."/>
            <person name="Sun H."/>
            <person name="Haridas S."/>
            <person name="LaButti K."/>
            <person name="Ohm R.A."/>
            <person name="Kues U."/>
            <person name="Blanchette R.A."/>
            <person name="Grigoriev I.V."/>
            <person name="Minto R.E."/>
            <person name="Hibbett D.S."/>
        </authorList>
    </citation>
    <scope>NUCLEOTIDE SEQUENCE [LARGE SCALE GENOMIC DNA]</scope>
    <source>
        <strain evidence="3 4">FP15055 ss-10</strain>
    </source>
</reference>
<evidence type="ECO:0000313" key="4">
    <source>
        <dbReference type="Proteomes" id="UP000054007"/>
    </source>
</evidence>
<feature type="chain" id="PRO_5002317052" evidence="2">
    <location>
        <begin position="19"/>
        <end position="315"/>
    </location>
</feature>
<protein>
    <submittedName>
        <fullName evidence="3">Uncharacterized protein</fullName>
    </submittedName>
</protein>
<keyword evidence="4" id="KW-1185">Reference proteome</keyword>
<dbReference type="STRING" id="1314674.A0A0D7BGH0"/>